<keyword evidence="1" id="KW-0614">Plasmid</keyword>
<dbReference type="EMBL" id="CP117418">
    <property type="protein sequence ID" value="WCT79791.1"/>
    <property type="molecule type" value="Genomic_DNA"/>
</dbReference>
<keyword evidence="2" id="KW-1185">Reference proteome</keyword>
<evidence type="ECO:0008006" key="3">
    <source>
        <dbReference type="Google" id="ProtNLM"/>
    </source>
</evidence>
<gene>
    <name evidence="1" type="ORF">PQ457_17140</name>
</gene>
<sequence length="275" mass="28575">MTQAPWTGPDALLAQSLAHARATGDALGHVEGRIAAVLTLDQAYHVQQAAFALRDVPLAGYKLAATSSRAQEAMGLDGPLVGLIAASDLAAPVIAPPTDRPVYAEAELLVRIGADLPVMTDPPSPSTMAEAIDRVWLGLEICSSRFADDDLSPAGIVADNGLLHAIVTGDMLAEGWHEGLAEGTVVLQPEGAEPVYGAASAVMGHPLLALGWLAAWLGRRGESLRQNQIIACGSMTGITQITTDKGVTAHFGTPDRTITGTVTTTFAKDKTRSKA</sequence>
<dbReference type="Gene3D" id="3.90.850.10">
    <property type="entry name" value="Fumarylacetoacetase-like, C-terminal domain"/>
    <property type="match status" value="1"/>
</dbReference>
<evidence type="ECO:0000313" key="2">
    <source>
        <dbReference type="Proteomes" id="UP001218231"/>
    </source>
</evidence>
<geneLocation type="plasmid" evidence="1 2">
    <name>unnamed1</name>
</geneLocation>
<dbReference type="InterPro" id="IPR036663">
    <property type="entry name" value="Fumarylacetoacetase_C_sf"/>
</dbReference>
<dbReference type="SUPFAM" id="SSF56529">
    <property type="entry name" value="FAH"/>
    <property type="match status" value="1"/>
</dbReference>
<dbReference type="PANTHER" id="PTHR30143">
    <property type="entry name" value="ACID HYDRATASE"/>
    <property type="match status" value="1"/>
</dbReference>
<dbReference type="RefSeq" id="WP_273620062.1">
    <property type="nucleotide sequence ID" value="NZ_CP117418.1"/>
</dbReference>
<reference evidence="1 2" key="1">
    <citation type="submission" date="2023-02" db="EMBL/GenBank/DDBJ databases">
        <title>Genome sequence of Novosphingobium humi KACC 19094.</title>
        <authorList>
            <person name="Kim S."/>
            <person name="Heo J."/>
            <person name="Kwon S.-W."/>
        </authorList>
    </citation>
    <scope>NUCLEOTIDE SEQUENCE [LARGE SCALE GENOMIC DNA]</scope>
    <source>
        <strain evidence="1 2">KACC 19094</strain>
        <plasmid evidence="1 2">unnamed1</plasmid>
    </source>
</reference>
<proteinExistence type="predicted"/>
<name>A0ABY7U395_9SPHN</name>
<evidence type="ECO:0000313" key="1">
    <source>
        <dbReference type="EMBL" id="WCT79791.1"/>
    </source>
</evidence>
<organism evidence="1 2">
    <name type="scientific">Novosphingobium humi</name>
    <dbReference type="NCBI Taxonomy" id="2282397"/>
    <lineage>
        <taxon>Bacteria</taxon>
        <taxon>Pseudomonadati</taxon>
        <taxon>Pseudomonadota</taxon>
        <taxon>Alphaproteobacteria</taxon>
        <taxon>Sphingomonadales</taxon>
        <taxon>Sphingomonadaceae</taxon>
        <taxon>Novosphingobium</taxon>
    </lineage>
</organism>
<dbReference type="Proteomes" id="UP001218231">
    <property type="component" value="Plasmid unnamed1"/>
</dbReference>
<protein>
    <recommendedName>
        <fullName evidence="3">2-keto-4-pentenoate hydratase</fullName>
    </recommendedName>
</protein>
<dbReference type="PANTHER" id="PTHR30143:SF0">
    <property type="entry name" value="2-KETO-4-PENTENOATE HYDRATASE"/>
    <property type="match status" value="1"/>
</dbReference>
<dbReference type="InterPro" id="IPR050772">
    <property type="entry name" value="Hydratase-Decarb/MhpD_sf"/>
</dbReference>
<accession>A0ABY7U395</accession>